<dbReference type="PRINTS" id="PR00471">
    <property type="entry name" value="ACETATEKNASE"/>
</dbReference>
<comment type="similarity">
    <text evidence="1 6 7">Belongs to the acetokinase family.</text>
</comment>
<protein>
    <recommendedName>
        <fullName evidence="6">Acetate kinase</fullName>
        <ecNumber evidence="6">2.7.2.1</ecNumber>
    </recommendedName>
    <alternativeName>
        <fullName evidence="6">Acetokinase</fullName>
    </alternativeName>
</protein>
<dbReference type="GO" id="GO:0006085">
    <property type="term" value="P:acetyl-CoA biosynthetic process"/>
    <property type="evidence" value="ECO:0007669"/>
    <property type="project" value="UniProtKB-UniRule"/>
</dbReference>
<dbReference type="CDD" id="cd24010">
    <property type="entry name" value="ASKHA_NBD_AcK_PK"/>
    <property type="match status" value="1"/>
</dbReference>
<comment type="subunit">
    <text evidence="6">Homodimer.</text>
</comment>
<comment type="function">
    <text evidence="6">Catalyzes the formation of acetyl phosphate from acetate and ATP. Can also catalyze the reverse reaction.</text>
</comment>
<feature type="binding site" evidence="6">
    <location>
        <position position="383"/>
    </location>
    <ligand>
        <name>Mg(2+)</name>
        <dbReference type="ChEBI" id="CHEBI:18420"/>
    </ligand>
</feature>
<name>A0A6M0PAS3_9BACI</name>
<dbReference type="GO" id="GO:0000287">
    <property type="term" value="F:magnesium ion binding"/>
    <property type="evidence" value="ECO:0007669"/>
    <property type="project" value="UniProtKB-UniRule"/>
</dbReference>
<dbReference type="Pfam" id="PF00871">
    <property type="entry name" value="Acetate_kinase"/>
    <property type="match status" value="1"/>
</dbReference>
<dbReference type="GO" id="GO:0005524">
    <property type="term" value="F:ATP binding"/>
    <property type="evidence" value="ECO:0007669"/>
    <property type="project" value="UniProtKB-KW"/>
</dbReference>
<feature type="binding site" evidence="6">
    <location>
        <position position="89"/>
    </location>
    <ligand>
        <name>substrate</name>
    </ligand>
</feature>
<keyword evidence="9" id="KW-1185">Reference proteome</keyword>
<dbReference type="PROSITE" id="PS01075">
    <property type="entry name" value="ACETATE_KINASE_1"/>
    <property type="match status" value="1"/>
</dbReference>
<comment type="catalytic activity">
    <reaction evidence="6">
        <text>acetate + ATP = acetyl phosphate + ADP</text>
        <dbReference type="Rhea" id="RHEA:11352"/>
        <dbReference type="ChEBI" id="CHEBI:22191"/>
        <dbReference type="ChEBI" id="CHEBI:30089"/>
        <dbReference type="ChEBI" id="CHEBI:30616"/>
        <dbReference type="ChEBI" id="CHEBI:456216"/>
        <dbReference type="EC" id="2.7.2.1"/>
    </reaction>
</comment>
<dbReference type="EMBL" id="JAAIWK010000026">
    <property type="protein sequence ID" value="NEY21089.1"/>
    <property type="molecule type" value="Genomic_DNA"/>
</dbReference>
<dbReference type="InterPro" id="IPR043129">
    <property type="entry name" value="ATPase_NBD"/>
</dbReference>
<keyword evidence="4 6" id="KW-0418">Kinase</keyword>
<evidence type="ECO:0000313" key="9">
    <source>
        <dbReference type="Proteomes" id="UP000476934"/>
    </source>
</evidence>
<dbReference type="UniPathway" id="UPA00340">
    <property type="reaction ID" value="UER00458"/>
</dbReference>
<dbReference type="SUPFAM" id="SSF53067">
    <property type="entry name" value="Actin-like ATPase domain"/>
    <property type="match status" value="2"/>
</dbReference>
<keyword evidence="6" id="KW-0963">Cytoplasm</keyword>
<dbReference type="GO" id="GO:0005737">
    <property type="term" value="C:cytoplasm"/>
    <property type="evidence" value="ECO:0007669"/>
    <property type="project" value="UniProtKB-SubCell"/>
</dbReference>
<keyword evidence="2 6" id="KW-0808">Transferase</keyword>
<reference evidence="8 9" key="1">
    <citation type="submission" date="2020-03" db="EMBL/GenBank/DDBJ databases">
        <title>Bacillus aquiflavi sp. nov., isolated from yellow water of strong flavor Chinese baijiu in Yibin region of China.</title>
        <authorList>
            <person name="Xie J."/>
        </authorList>
    </citation>
    <scope>NUCLEOTIDE SEQUENCE [LARGE SCALE GENOMIC DNA]</scope>
    <source>
        <strain evidence="8 9">Gsoil 114</strain>
    </source>
</reference>
<evidence type="ECO:0000256" key="6">
    <source>
        <dbReference type="HAMAP-Rule" id="MF_00020"/>
    </source>
</evidence>
<dbReference type="AlphaFoldDB" id="A0A6M0PAS3"/>
<evidence type="ECO:0000256" key="2">
    <source>
        <dbReference type="ARBA" id="ARBA00022679"/>
    </source>
</evidence>
<comment type="caution">
    <text evidence="8">The sequence shown here is derived from an EMBL/GenBank/DDBJ whole genome shotgun (WGS) entry which is preliminary data.</text>
</comment>
<feature type="binding site" evidence="6">
    <location>
        <position position="15"/>
    </location>
    <ligand>
        <name>ATP</name>
        <dbReference type="ChEBI" id="CHEBI:30616"/>
    </ligand>
</feature>
<evidence type="ECO:0000256" key="5">
    <source>
        <dbReference type="ARBA" id="ARBA00022840"/>
    </source>
</evidence>
<evidence type="ECO:0000256" key="1">
    <source>
        <dbReference type="ARBA" id="ARBA00008748"/>
    </source>
</evidence>
<dbReference type="GO" id="GO:0006083">
    <property type="term" value="P:acetate metabolic process"/>
    <property type="evidence" value="ECO:0007669"/>
    <property type="project" value="TreeGrafter"/>
</dbReference>
<dbReference type="Gene3D" id="3.30.420.40">
    <property type="match status" value="2"/>
</dbReference>
<dbReference type="InterPro" id="IPR004372">
    <property type="entry name" value="Ac/propionate_kinase"/>
</dbReference>
<dbReference type="RefSeq" id="WP_025730621.1">
    <property type="nucleotide sequence ID" value="NZ_JAAIWK010000026.1"/>
</dbReference>
<proteinExistence type="inferred from homology"/>
<dbReference type="NCBIfam" id="TIGR00016">
    <property type="entry name" value="ackA"/>
    <property type="match status" value="1"/>
</dbReference>
<dbReference type="HAMAP" id="MF_00020">
    <property type="entry name" value="Acetate_kinase"/>
    <property type="match status" value="1"/>
</dbReference>
<feature type="binding site" evidence="6">
    <location>
        <begin position="281"/>
        <end position="283"/>
    </location>
    <ligand>
        <name>ATP</name>
        <dbReference type="ChEBI" id="CHEBI:30616"/>
    </ligand>
</feature>
<dbReference type="GO" id="GO:0008776">
    <property type="term" value="F:acetate kinase activity"/>
    <property type="evidence" value="ECO:0007669"/>
    <property type="project" value="UniProtKB-UniRule"/>
</dbReference>
<keyword evidence="6" id="KW-0479">Metal-binding</keyword>
<gene>
    <name evidence="6" type="primary">ackA</name>
    <name evidence="8" type="ORF">G4D61_14160</name>
</gene>
<dbReference type="InterPro" id="IPR023865">
    <property type="entry name" value="Aliphatic_acid_kinase_CS"/>
</dbReference>
<dbReference type="InterPro" id="IPR000890">
    <property type="entry name" value="Aliphatic_acid_kin_short-chain"/>
</dbReference>
<evidence type="ECO:0000256" key="3">
    <source>
        <dbReference type="ARBA" id="ARBA00022741"/>
    </source>
</evidence>
<feature type="binding site" evidence="6">
    <location>
        <begin position="206"/>
        <end position="210"/>
    </location>
    <ligand>
        <name>ATP</name>
        <dbReference type="ChEBI" id="CHEBI:30616"/>
    </ligand>
</feature>
<feature type="active site" description="Proton donor/acceptor" evidence="6">
    <location>
        <position position="146"/>
    </location>
</feature>
<sequence length="414" mass="46130">MTKIMAINAGSSSLKFQLFNMPKEEIITKGVIERIGFKDAFFKIMVKGREVQEVKPILSHEEAVKLLLKKLTQLNIIHSLNEIDGVGHRVVHGGEMFEDSAIVDENVLQRIEELAELAPLHNRANAIGIRAFQSVLPNVTQVAVFDTAFHQSMPPSSYLYSLPYEYYEKYRIRKYGFHGTSHKYVSRRAAQLLRRPIKDLRLISCHLGNGASITAIQGGKSVDTSMGFTPLAGVTMGTRSGDIDPALIPFIMEKTGKTAEEVIDILNKESGLLGLSGVSSDLRDIQESVEQQHNHRAELALEVFASKIHEYIGSYAAKMAGVDAIIFTAGIGTNSDFIRAKILTGLEFMGVYWDPNLNRINGKEAFINYPHSPVKVLIIPTNEEVMIARDVVRLEKDFLNESYEANEVIESSSY</sequence>
<accession>A0A6M0PAS3</accession>
<comment type="pathway">
    <text evidence="6">Metabolic intermediate biosynthesis; acetyl-CoA biosynthesis; acetyl-CoA from acetate: step 1/2.</text>
</comment>
<comment type="subcellular location">
    <subcellularLocation>
        <location evidence="6">Cytoplasm</location>
    </subcellularLocation>
</comment>
<comment type="caution">
    <text evidence="6">Lacks conserved residue(s) required for the propagation of feature annotation.</text>
</comment>
<keyword evidence="3 6" id="KW-0547">Nucleotide-binding</keyword>
<dbReference type="PANTHER" id="PTHR21060:SF15">
    <property type="entry name" value="ACETATE KINASE-RELATED"/>
    <property type="match status" value="1"/>
</dbReference>
<dbReference type="PANTHER" id="PTHR21060">
    <property type="entry name" value="ACETATE KINASE"/>
    <property type="match status" value="1"/>
</dbReference>
<keyword evidence="6" id="KW-0460">Magnesium</keyword>
<comment type="cofactor">
    <cofactor evidence="6">
        <name>Mg(2+)</name>
        <dbReference type="ChEBI" id="CHEBI:18420"/>
    </cofactor>
    <cofactor evidence="6">
        <name>Mn(2+)</name>
        <dbReference type="ChEBI" id="CHEBI:29035"/>
    </cofactor>
    <text evidence="6">Mg(2+). Can also accept Mn(2+).</text>
</comment>
<dbReference type="OrthoDB" id="9802453at2"/>
<dbReference type="Proteomes" id="UP000476934">
    <property type="component" value="Unassembled WGS sequence"/>
</dbReference>
<feature type="binding site" evidence="6">
    <location>
        <position position="8"/>
    </location>
    <ligand>
        <name>Mg(2+)</name>
        <dbReference type="ChEBI" id="CHEBI:18420"/>
    </ligand>
</feature>
<feature type="site" description="Transition state stabilizer" evidence="6">
    <location>
        <position position="178"/>
    </location>
</feature>
<evidence type="ECO:0000256" key="7">
    <source>
        <dbReference type="RuleBase" id="RU003835"/>
    </source>
</evidence>
<feature type="site" description="Transition state stabilizer" evidence="6">
    <location>
        <position position="239"/>
    </location>
</feature>
<dbReference type="PROSITE" id="PS01076">
    <property type="entry name" value="ACETATE_KINASE_2"/>
    <property type="match status" value="1"/>
</dbReference>
<evidence type="ECO:0000256" key="4">
    <source>
        <dbReference type="ARBA" id="ARBA00022777"/>
    </source>
</evidence>
<keyword evidence="5 6" id="KW-0067">ATP-binding</keyword>
<dbReference type="EC" id="2.7.2.1" evidence="6"/>
<evidence type="ECO:0000313" key="8">
    <source>
        <dbReference type="EMBL" id="NEY21089.1"/>
    </source>
</evidence>
<dbReference type="PIRSF" id="PIRSF000722">
    <property type="entry name" value="Acetate_prop_kin"/>
    <property type="match status" value="1"/>
</dbReference>
<organism evidence="8 9">
    <name type="scientific">Heyndrickxia ginsengihumi</name>
    <dbReference type="NCBI Taxonomy" id="363870"/>
    <lineage>
        <taxon>Bacteria</taxon>
        <taxon>Bacillati</taxon>
        <taxon>Bacillota</taxon>
        <taxon>Bacilli</taxon>
        <taxon>Bacillales</taxon>
        <taxon>Bacillaceae</taxon>
        <taxon>Heyndrickxia</taxon>
    </lineage>
</organism>